<feature type="compositionally biased region" description="Polar residues" evidence="5">
    <location>
        <begin position="501"/>
        <end position="510"/>
    </location>
</feature>
<reference evidence="7" key="1">
    <citation type="submission" date="2013-12" db="EMBL/GenBank/DDBJ databases">
        <authorList>
            <person name="Genoscope - CEA"/>
        </authorList>
    </citation>
    <scope>NUCLEOTIDE SEQUENCE</scope>
    <source>
        <strain evidence="7">CBS 1993</strain>
    </source>
</reference>
<evidence type="ECO:0000256" key="2">
    <source>
        <dbReference type="ARBA" id="ARBA00022723"/>
    </source>
</evidence>
<evidence type="ECO:0000259" key="6">
    <source>
        <dbReference type="Pfam" id="PF01979"/>
    </source>
</evidence>
<gene>
    <name evidence="7" type="ORF">KUCA_T00001219001</name>
</gene>
<dbReference type="GeneID" id="34518652"/>
<dbReference type="HOGENOM" id="CLU_012358_0_0_1"/>
<sequence>MYQFPNLLESKAKKPLTFTVYHGNFVHTPVLGELQVLLGARIAVDKSGVIVYIKTSPLKTSPIQEAMALNPSLPRDEIRCIDTMDDTSKVSKFWFPGFIDTHIHAPQFPNNGVFGSSTTVDWLLKYTFPMEKLLGADLNKCFEVYDKVVKRTLANGTTCCAYYATIDVDATNLLADCCYSNGQRAYIGRSCMDCAHKDYTDESAEEGVKATYKVMGHISNRDFCYDLIKPIITPRNANRCSGDYMKRLGLIAKVGNLPLQYHMSETGPEAAKILEQFPERKSYADIYDYHDLLTSSAILGHCIYISQEELDLINERKAAISHCPISNSCLISGECKVRWLLDNGTKVGLGTDISGGYSASILATARHAHMVSRHVAMKTKELKDTLSVNEVLFLGTQGGAQAMGLQDMIGSFDVGKKWECQLIDLEVENSPVDLFDFLTPKLEKSSESDPQWMSTFQDMIDRWVFNGDDRNVRQVYVNGRCVIDKDKTYEEVMPEEEGVTPKSSVTEPLE</sequence>
<dbReference type="RefSeq" id="XP_022457264.1">
    <property type="nucleotide sequence ID" value="XM_022605835.1"/>
</dbReference>
<dbReference type="Gene3D" id="2.30.40.10">
    <property type="entry name" value="Urease, subunit C, domain 1"/>
    <property type="match status" value="1"/>
</dbReference>
<evidence type="ECO:0000313" key="7">
    <source>
        <dbReference type="EMBL" id="CDK25252.1"/>
    </source>
</evidence>
<name>W6MKK0_9ASCO</name>
<dbReference type="STRING" id="1382522.W6MKK0"/>
<dbReference type="OrthoDB" id="194468at2759"/>
<dbReference type="Gene3D" id="3.20.20.140">
    <property type="entry name" value="Metal-dependent hydrolases"/>
    <property type="match status" value="1"/>
</dbReference>
<feature type="domain" description="Amidohydrolase-related" evidence="6">
    <location>
        <begin position="95"/>
        <end position="482"/>
    </location>
</feature>
<evidence type="ECO:0000256" key="1">
    <source>
        <dbReference type="ARBA" id="ARBA00001947"/>
    </source>
</evidence>
<keyword evidence="8" id="KW-1185">Reference proteome</keyword>
<dbReference type="InterPro" id="IPR006680">
    <property type="entry name" value="Amidohydro-rel"/>
</dbReference>
<dbReference type="GO" id="GO:0008892">
    <property type="term" value="F:guanine deaminase activity"/>
    <property type="evidence" value="ECO:0007669"/>
    <property type="project" value="TreeGrafter"/>
</dbReference>
<dbReference type="Pfam" id="PF01979">
    <property type="entry name" value="Amidohydro_1"/>
    <property type="match status" value="1"/>
</dbReference>
<evidence type="ECO:0000313" key="8">
    <source>
        <dbReference type="Proteomes" id="UP000019384"/>
    </source>
</evidence>
<dbReference type="EMBL" id="HG793125">
    <property type="protein sequence ID" value="CDK25252.1"/>
    <property type="molecule type" value="Genomic_DNA"/>
</dbReference>
<dbReference type="GO" id="GO:0046098">
    <property type="term" value="P:guanine metabolic process"/>
    <property type="evidence" value="ECO:0007669"/>
    <property type="project" value="TreeGrafter"/>
</dbReference>
<keyword evidence="2" id="KW-0479">Metal-binding</keyword>
<dbReference type="GO" id="GO:0008270">
    <property type="term" value="F:zinc ion binding"/>
    <property type="evidence" value="ECO:0007669"/>
    <property type="project" value="TreeGrafter"/>
</dbReference>
<dbReference type="SUPFAM" id="SSF51556">
    <property type="entry name" value="Metallo-dependent hydrolases"/>
    <property type="match status" value="1"/>
</dbReference>
<dbReference type="InterPro" id="IPR032466">
    <property type="entry name" value="Metal_Hydrolase"/>
</dbReference>
<dbReference type="InterPro" id="IPR051607">
    <property type="entry name" value="Metallo-dep_hydrolases"/>
</dbReference>
<proteinExistence type="predicted"/>
<dbReference type="InterPro" id="IPR011059">
    <property type="entry name" value="Metal-dep_hydrolase_composite"/>
</dbReference>
<keyword evidence="4" id="KW-0862">Zinc</keyword>
<dbReference type="PANTHER" id="PTHR11271:SF6">
    <property type="entry name" value="GUANINE DEAMINASE"/>
    <property type="match status" value="1"/>
</dbReference>
<dbReference type="PANTHER" id="PTHR11271">
    <property type="entry name" value="GUANINE DEAMINASE"/>
    <property type="match status" value="1"/>
</dbReference>
<keyword evidence="3" id="KW-0378">Hydrolase</keyword>
<dbReference type="AlphaFoldDB" id="W6MKK0"/>
<protein>
    <recommendedName>
        <fullName evidence="6">Amidohydrolase-related domain-containing protein</fullName>
    </recommendedName>
</protein>
<feature type="region of interest" description="Disordered" evidence="5">
    <location>
        <begin position="491"/>
        <end position="510"/>
    </location>
</feature>
<evidence type="ECO:0000256" key="3">
    <source>
        <dbReference type="ARBA" id="ARBA00022801"/>
    </source>
</evidence>
<dbReference type="Proteomes" id="UP000019384">
    <property type="component" value="Unassembled WGS sequence"/>
</dbReference>
<dbReference type="GO" id="GO:0005829">
    <property type="term" value="C:cytosol"/>
    <property type="evidence" value="ECO:0007669"/>
    <property type="project" value="TreeGrafter"/>
</dbReference>
<comment type="cofactor">
    <cofactor evidence="1">
        <name>Zn(2+)</name>
        <dbReference type="ChEBI" id="CHEBI:29105"/>
    </cofactor>
</comment>
<reference evidence="7" key="2">
    <citation type="submission" date="2014-02" db="EMBL/GenBank/DDBJ databases">
        <title>Complete DNA sequence of /Kuraishia capsulata/ illustrates novel genomic features among budding yeasts (/Saccharomycotina/).</title>
        <authorList>
            <person name="Morales L."/>
            <person name="Noel B."/>
            <person name="Porcel B."/>
            <person name="Marcet-Houben M."/>
            <person name="Hullo M-F."/>
            <person name="Sacerdot C."/>
            <person name="Tekaia F."/>
            <person name="Leh-Louis V."/>
            <person name="Despons L."/>
            <person name="Khanna V."/>
            <person name="Aury J-M."/>
            <person name="Barbe V."/>
            <person name="Couloux A."/>
            <person name="Labadie K."/>
            <person name="Pelletier E."/>
            <person name="Souciet J-L."/>
            <person name="Boekhout T."/>
            <person name="Gabaldon T."/>
            <person name="Wincker P."/>
            <person name="Dujon B."/>
        </authorList>
    </citation>
    <scope>NUCLEOTIDE SEQUENCE</scope>
    <source>
        <strain evidence="7">CBS 1993</strain>
    </source>
</reference>
<evidence type="ECO:0000256" key="4">
    <source>
        <dbReference type="ARBA" id="ARBA00022833"/>
    </source>
</evidence>
<accession>W6MKK0</accession>
<evidence type="ECO:0000256" key="5">
    <source>
        <dbReference type="SAM" id="MobiDB-lite"/>
    </source>
</evidence>
<organism evidence="7 8">
    <name type="scientific">Kuraishia capsulata CBS 1993</name>
    <dbReference type="NCBI Taxonomy" id="1382522"/>
    <lineage>
        <taxon>Eukaryota</taxon>
        <taxon>Fungi</taxon>
        <taxon>Dikarya</taxon>
        <taxon>Ascomycota</taxon>
        <taxon>Saccharomycotina</taxon>
        <taxon>Pichiomycetes</taxon>
        <taxon>Pichiales</taxon>
        <taxon>Pichiaceae</taxon>
        <taxon>Kuraishia</taxon>
    </lineage>
</organism>